<dbReference type="EMBL" id="PPEA01000976">
    <property type="protein sequence ID" value="PQM44107.1"/>
    <property type="molecule type" value="Genomic_DNA"/>
</dbReference>
<organism evidence="2 3">
    <name type="scientific">Mycobacterium talmoniae</name>
    <dbReference type="NCBI Taxonomy" id="1858794"/>
    <lineage>
        <taxon>Bacteria</taxon>
        <taxon>Bacillati</taxon>
        <taxon>Actinomycetota</taxon>
        <taxon>Actinomycetes</taxon>
        <taxon>Mycobacteriales</taxon>
        <taxon>Mycobacteriaceae</taxon>
        <taxon>Mycobacterium</taxon>
    </lineage>
</organism>
<evidence type="ECO:0000259" key="1">
    <source>
        <dbReference type="Pfam" id="PF03446"/>
    </source>
</evidence>
<reference evidence="2 3" key="1">
    <citation type="journal article" date="2017" name="Int. J. Syst. Evol. Microbiol.">
        <title>Mycobacterium talmoniae sp. nov., a slowly growing mycobacterium isolated from human respiratory samples.</title>
        <authorList>
            <person name="Davidson R.M."/>
            <person name="DeGroote M.A."/>
            <person name="Marola J.L."/>
            <person name="Buss S."/>
            <person name="Jones V."/>
            <person name="McNeil M.R."/>
            <person name="Freifeld A.G."/>
            <person name="Elaine Epperson L."/>
            <person name="Hasan N.A."/>
            <person name="Jackson M."/>
            <person name="Iwen P.C."/>
            <person name="Salfinger M."/>
            <person name="Strong M."/>
        </authorList>
    </citation>
    <scope>NUCLEOTIDE SEQUENCE [LARGE SCALE GENOMIC DNA]</scope>
    <source>
        <strain evidence="2 3">ATCC BAA-2683</strain>
    </source>
</reference>
<proteinExistence type="predicted"/>
<name>A0A2S8BBR9_9MYCO</name>
<sequence>MVGDADVEEVVTGDNGVLAGLAAGGVIAVHSTVHPNTCRQLAVTAARRTFRCSTPRSAAVARRPPPAGCW</sequence>
<protein>
    <recommendedName>
        <fullName evidence="1">6-phosphogluconate dehydrogenase NADP-binding domain-containing protein</fullName>
    </recommendedName>
</protein>
<accession>A0A2S8BBR9</accession>
<dbReference type="GO" id="GO:0050661">
    <property type="term" value="F:NADP binding"/>
    <property type="evidence" value="ECO:0007669"/>
    <property type="project" value="InterPro"/>
</dbReference>
<evidence type="ECO:0000313" key="2">
    <source>
        <dbReference type="EMBL" id="PQM44107.1"/>
    </source>
</evidence>
<dbReference type="InterPro" id="IPR006115">
    <property type="entry name" value="6PGDH_NADP-bd"/>
</dbReference>
<evidence type="ECO:0000313" key="3">
    <source>
        <dbReference type="Proteomes" id="UP000238296"/>
    </source>
</evidence>
<dbReference type="Proteomes" id="UP000238296">
    <property type="component" value="Unassembled WGS sequence"/>
</dbReference>
<gene>
    <name evidence="2" type="ORF">C1Y40_05733</name>
</gene>
<dbReference type="AlphaFoldDB" id="A0A2S8BBR9"/>
<feature type="domain" description="6-phosphogluconate dehydrogenase NADP-binding" evidence="1">
    <location>
        <begin position="4"/>
        <end position="50"/>
    </location>
</feature>
<dbReference type="Gene3D" id="3.40.50.720">
    <property type="entry name" value="NAD(P)-binding Rossmann-like Domain"/>
    <property type="match status" value="1"/>
</dbReference>
<dbReference type="Pfam" id="PF03446">
    <property type="entry name" value="NAD_binding_2"/>
    <property type="match status" value="1"/>
</dbReference>
<comment type="caution">
    <text evidence="2">The sequence shown here is derived from an EMBL/GenBank/DDBJ whole genome shotgun (WGS) entry which is preliminary data.</text>
</comment>